<dbReference type="Gene3D" id="3.40.50.2020">
    <property type="match status" value="1"/>
</dbReference>
<keyword evidence="2" id="KW-0328">Glycosyltransferase</keyword>
<dbReference type="PANTHER" id="PTHR47505">
    <property type="entry name" value="DNA UTILIZATION PROTEIN YHGH"/>
    <property type="match status" value="1"/>
</dbReference>
<evidence type="ECO:0000256" key="1">
    <source>
        <dbReference type="ARBA" id="ARBA00008007"/>
    </source>
</evidence>
<dbReference type="PANTHER" id="PTHR47505:SF1">
    <property type="entry name" value="DNA UTILIZATION PROTEIN YHGH"/>
    <property type="match status" value="1"/>
</dbReference>
<accession>R4K954</accession>
<dbReference type="GO" id="GO:0016757">
    <property type="term" value="F:glycosyltransferase activity"/>
    <property type="evidence" value="ECO:0007669"/>
    <property type="project" value="UniProtKB-KW"/>
</dbReference>
<sequence>MGRWIIKYIKYLLDCILSIVYCGEYKCTVCGAYVEEINICDECRKKIKFCKDIIRIERANSEIICYSVSYYSNIMAKLILRLKYKSDFACADIIGSFMVKVIEENAIKFEGVTFVPMTKKAVKKRGYNQSRILAKVISEKLHVELIDCLGKVKETKDQIGLDGESRWKNLSSSFKIKNPNIILNKNILIIDDVITTGATSYYCAQEILNNGAKKVSVLTAAKTSI</sequence>
<reference evidence="2 3" key="1">
    <citation type="submission" date="2012-01" db="EMBL/GenBank/DDBJ databases">
        <title>Complete sequence of chromosome of Clostridium pasteurianum BC1.</title>
        <authorList>
            <consortium name="US DOE Joint Genome Institute"/>
            <person name="Lucas S."/>
            <person name="Han J."/>
            <person name="Lapidus A."/>
            <person name="Cheng J.-F."/>
            <person name="Goodwin L."/>
            <person name="Pitluck S."/>
            <person name="Peters L."/>
            <person name="Mikhailova N."/>
            <person name="Teshima H."/>
            <person name="Detter J.C."/>
            <person name="Han C."/>
            <person name="Tapia R."/>
            <person name="Land M."/>
            <person name="Hauser L."/>
            <person name="Kyrpides N."/>
            <person name="Ivanova N."/>
            <person name="Pagani I."/>
            <person name="Dunn J."/>
            <person name="Taghavi S."/>
            <person name="Francis A."/>
            <person name="van der Lelie D."/>
            <person name="Woyke T."/>
        </authorList>
    </citation>
    <scope>NUCLEOTIDE SEQUENCE [LARGE SCALE GENOMIC DNA]</scope>
    <source>
        <strain evidence="2 3">BC1</strain>
    </source>
</reference>
<dbReference type="AlphaFoldDB" id="R4K954"/>
<dbReference type="Proteomes" id="UP000013523">
    <property type="component" value="Chromosome"/>
</dbReference>
<dbReference type="CDD" id="cd06223">
    <property type="entry name" value="PRTases_typeI"/>
    <property type="match status" value="1"/>
</dbReference>
<gene>
    <name evidence="2" type="ORF">Clopa_4362</name>
</gene>
<protein>
    <submittedName>
        <fullName evidence="2">Putative amidophosphoribosyltransferase</fullName>
    </submittedName>
</protein>
<keyword evidence="3" id="KW-1185">Reference proteome</keyword>
<dbReference type="InterPro" id="IPR029057">
    <property type="entry name" value="PRTase-like"/>
</dbReference>
<dbReference type="EMBL" id="CP003261">
    <property type="protein sequence ID" value="AGK99078.1"/>
    <property type="molecule type" value="Genomic_DNA"/>
</dbReference>
<dbReference type="SUPFAM" id="SSF53271">
    <property type="entry name" value="PRTase-like"/>
    <property type="match status" value="1"/>
</dbReference>
<keyword evidence="2" id="KW-0808">Transferase</keyword>
<dbReference type="KEGG" id="cpas:Clopa_4362"/>
<dbReference type="InterPro" id="IPR000836">
    <property type="entry name" value="PRTase_dom"/>
</dbReference>
<proteinExistence type="inferred from homology"/>
<dbReference type="InterPro" id="IPR051910">
    <property type="entry name" value="ComF/GntX_DNA_util-trans"/>
</dbReference>
<dbReference type="OrthoDB" id="9779910at2"/>
<comment type="similarity">
    <text evidence="1">Belongs to the ComF/GntX family.</text>
</comment>
<dbReference type="HOGENOM" id="CLU_054549_1_0_9"/>
<name>R4K954_CLOPA</name>
<dbReference type="PATRIC" id="fig|86416.3.peg.4372"/>
<dbReference type="STRING" id="86416.Clopa_4362"/>
<evidence type="ECO:0000313" key="3">
    <source>
        <dbReference type="Proteomes" id="UP000013523"/>
    </source>
</evidence>
<evidence type="ECO:0000313" key="2">
    <source>
        <dbReference type="EMBL" id="AGK99078.1"/>
    </source>
</evidence>
<organism evidence="2 3">
    <name type="scientific">Clostridium pasteurianum BC1</name>
    <dbReference type="NCBI Taxonomy" id="86416"/>
    <lineage>
        <taxon>Bacteria</taxon>
        <taxon>Bacillati</taxon>
        <taxon>Bacillota</taxon>
        <taxon>Clostridia</taxon>
        <taxon>Eubacteriales</taxon>
        <taxon>Clostridiaceae</taxon>
        <taxon>Clostridium</taxon>
    </lineage>
</organism>
<dbReference type="eggNOG" id="COG1040">
    <property type="taxonomic scope" value="Bacteria"/>
</dbReference>